<reference evidence="2 3" key="1">
    <citation type="submission" date="2016-10" db="EMBL/GenBank/DDBJ databases">
        <authorList>
            <person name="de Groot N.N."/>
        </authorList>
    </citation>
    <scope>NUCLEOTIDE SEQUENCE [LARGE SCALE GENOMIC DNA]</scope>
    <source>
        <strain evidence="2 3">CGMCC 1.11030</strain>
    </source>
</reference>
<dbReference type="RefSeq" id="WP_092863338.1">
    <property type="nucleotide sequence ID" value="NZ_FOQH01000010.1"/>
</dbReference>
<accession>A0A1I3LPA4</accession>
<gene>
    <name evidence="2" type="ORF">SAMN05216258_110123</name>
</gene>
<dbReference type="EMBL" id="FOQH01000010">
    <property type="protein sequence ID" value="SFI86547.1"/>
    <property type="molecule type" value="Genomic_DNA"/>
</dbReference>
<protein>
    <recommendedName>
        <fullName evidence="1">4Fe-4S ferredoxin-type domain-containing protein</fullName>
    </recommendedName>
</protein>
<proteinExistence type="predicted"/>
<name>A0A1I3LPA4_9RHOB</name>
<sequence>MTPRFPEIARAAAAEGLRAAAFAPRDGELPADRPGAPAAAGVLLAADGTTWARFQASPEARDGAPDPLDRWSARVAGALADRFGGRAVLPGDGPPWAPFLAWALRAEPAWPSRLGPLLHARRGLWASWRAALVFGALEGAPPPPAPGPRPCDACPAACLRACPAGAFAETPQGPRYDVPACVAHLETPQGAPCREGGCLARHACPVGRAAAHGPAQAAFHMAAFLRARRAEGAAG</sequence>
<feature type="domain" description="4Fe-4S ferredoxin-type" evidence="1">
    <location>
        <begin position="142"/>
        <end position="172"/>
    </location>
</feature>
<evidence type="ECO:0000313" key="3">
    <source>
        <dbReference type="Proteomes" id="UP000199377"/>
    </source>
</evidence>
<evidence type="ECO:0000259" key="1">
    <source>
        <dbReference type="PROSITE" id="PS51379"/>
    </source>
</evidence>
<keyword evidence="3" id="KW-1185">Reference proteome</keyword>
<organism evidence="2 3">
    <name type="scientific">Albimonas pacifica</name>
    <dbReference type="NCBI Taxonomy" id="1114924"/>
    <lineage>
        <taxon>Bacteria</taxon>
        <taxon>Pseudomonadati</taxon>
        <taxon>Pseudomonadota</taxon>
        <taxon>Alphaproteobacteria</taxon>
        <taxon>Rhodobacterales</taxon>
        <taxon>Paracoccaceae</taxon>
        <taxon>Albimonas</taxon>
    </lineage>
</organism>
<dbReference type="AlphaFoldDB" id="A0A1I3LPA4"/>
<dbReference type="PROSITE" id="PS51379">
    <property type="entry name" value="4FE4S_FER_2"/>
    <property type="match status" value="1"/>
</dbReference>
<evidence type="ECO:0000313" key="2">
    <source>
        <dbReference type="EMBL" id="SFI86547.1"/>
    </source>
</evidence>
<dbReference type="InterPro" id="IPR017896">
    <property type="entry name" value="4Fe4S_Fe-S-bd"/>
</dbReference>
<dbReference type="STRING" id="1114924.SAMN05216258_110123"/>
<dbReference type="Proteomes" id="UP000199377">
    <property type="component" value="Unassembled WGS sequence"/>
</dbReference>
<dbReference type="OrthoDB" id="8279740at2"/>